<evidence type="ECO:0000313" key="3">
    <source>
        <dbReference type="Proteomes" id="UP001056384"/>
    </source>
</evidence>
<protein>
    <submittedName>
        <fullName evidence="2">Uncharacterized protein</fullName>
    </submittedName>
</protein>
<feature type="chain" id="PRO_5040358583" evidence="1">
    <location>
        <begin position="20"/>
        <end position="123"/>
    </location>
</feature>
<name>A0A9Q9APT9_9PEZI</name>
<dbReference type="AlphaFoldDB" id="A0A9Q9APT9"/>
<dbReference type="Proteomes" id="UP001056384">
    <property type="component" value="Chromosome 2"/>
</dbReference>
<keyword evidence="1" id="KW-0732">Signal</keyword>
<reference evidence="2" key="1">
    <citation type="submission" date="2022-06" db="EMBL/GenBank/DDBJ databases">
        <title>Complete genome sequences of two strains of the flax pathogen Septoria linicola.</title>
        <authorList>
            <person name="Lapalu N."/>
            <person name="Simon A."/>
            <person name="Demenou B."/>
            <person name="Paumier D."/>
            <person name="Guillot M.-P."/>
            <person name="Gout L."/>
            <person name="Valade R."/>
        </authorList>
    </citation>
    <scope>NUCLEOTIDE SEQUENCE</scope>
    <source>
        <strain evidence="2">SE15195</strain>
    </source>
</reference>
<keyword evidence="3" id="KW-1185">Reference proteome</keyword>
<feature type="signal peptide" evidence="1">
    <location>
        <begin position="1"/>
        <end position="19"/>
    </location>
</feature>
<dbReference type="EMBL" id="CP099419">
    <property type="protein sequence ID" value="USW50008.1"/>
    <property type="molecule type" value="Genomic_DNA"/>
</dbReference>
<evidence type="ECO:0000256" key="1">
    <source>
        <dbReference type="SAM" id="SignalP"/>
    </source>
</evidence>
<accession>A0A9Q9APT9</accession>
<evidence type="ECO:0000313" key="2">
    <source>
        <dbReference type="EMBL" id="USW50008.1"/>
    </source>
</evidence>
<organism evidence="2 3">
    <name type="scientific">Septoria linicola</name>
    <dbReference type="NCBI Taxonomy" id="215465"/>
    <lineage>
        <taxon>Eukaryota</taxon>
        <taxon>Fungi</taxon>
        <taxon>Dikarya</taxon>
        <taxon>Ascomycota</taxon>
        <taxon>Pezizomycotina</taxon>
        <taxon>Dothideomycetes</taxon>
        <taxon>Dothideomycetidae</taxon>
        <taxon>Mycosphaerellales</taxon>
        <taxon>Mycosphaerellaceae</taxon>
        <taxon>Septoria</taxon>
    </lineage>
</organism>
<sequence>MHFAYFVIPALASAAALEARQEYRWCEANAFAGLLRKYNYRIRDVNTAELCKDGKGPDIHKCLSLAGCAPSGGGQNCGKDAPGYIHGGVNVGLACGANQVKQCIDQEMGIAGDTSYQCVCNNC</sequence>
<proteinExistence type="predicted"/>
<gene>
    <name evidence="2" type="ORF">Slin15195_G033270</name>
</gene>